<dbReference type="AlphaFoldDB" id="A0A8E0IDT5"/>
<dbReference type="EMBL" id="ANJV01000328">
    <property type="protein sequence ID" value="EPC49063.1"/>
    <property type="molecule type" value="Genomic_DNA"/>
</dbReference>
<protein>
    <submittedName>
        <fullName evidence="1">Uncharacterized protein</fullName>
    </submittedName>
</protein>
<organism evidence="1 2">
    <name type="scientific">Lacticaseibacillus paracasei subsp. paracasei Lpp7</name>
    <dbReference type="NCBI Taxonomy" id="1256200"/>
    <lineage>
        <taxon>Bacteria</taxon>
        <taxon>Bacillati</taxon>
        <taxon>Bacillota</taxon>
        <taxon>Bacilli</taxon>
        <taxon>Lactobacillales</taxon>
        <taxon>Lactobacillaceae</taxon>
        <taxon>Lacticaseibacillus</taxon>
    </lineage>
</organism>
<proteinExistence type="predicted"/>
<accession>A0A8E0IDT5</accession>
<gene>
    <name evidence="1" type="ORF">Lpp7_13582</name>
</gene>
<dbReference type="Proteomes" id="UP000014303">
    <property type="component" value="Unassembled WGS sequence"/>
</dbReference>
<comment type="caution">
    <text evidence="1">The sequence shown here is derived from an EMBL/GenBank/DDBJ whole genome shotgun (WGS) entry which is preliminary data.</text>
</comment>
<reference evidence="1 2" key="1">
    <citation type="journal article" date="2013" name="PLoS ONE">
        <title>Lactobacillus paracasei comparative genomics: towards species pan-genome definition and exploitation of diversity.</title>
        <authorList>
            <person name="Smokvina T."/>
            <person name="Wels M."/>
            <person name="Polka J."/>
            <person name="Chervaux C."/>
            <person name="Brisse S."/>
            <person name="Boekhorst J."/>
            <person name="van Hylckama Vlieg J.E."/>
            <person name="Siezen R.J."/>
        </authorList>
    </citation>
    <scope>NUCLEOTIDE SEQUENCE [LARGE SCALE GENOMIC DNA]</scope>
    <source>
        <strain evidence="1 2">Lpp7</strain>
    </source>
</reference>
<evidence type="ECO:0000313" key="1">
    <source>
        <dbReference type="EMBL" id="EPC49063.1"/>
    </source>
</evidence>
<name>A0A8E0IDT5_LACPA</name>
<evidence type="ECO:0000313" key="2">
    <source>
        <dbReference type="Proteomes" id="UP000014303"/>
    </source>
</evidence>
<sequence>MLFEGAQGEIALYFDPDFALQNRGALDLGFGGIQRGGVAPFWQAARVDNAEHLSSTCTACQPPFTLTLDDSTSQIGKFLNTSSTFLLCYFPLP</sequence>